<dbReference type="GO" id="GO:0005634">
    <property type="term" value="C:nucleus"/>
    <property type="evidence" value="ECO:0007669"/>
    <property type="project" value="InterPro"/>
</dbReference>
<dbReference type="SMART" id="SM01362">
    <property type="entry name" value="DUF663"/>
    <property type="match status" value="1"/>
</dbReference>
<feature type="domain" description="AARP2CN" evidence="3">
    <location>
        <begin position="181"/>
        <end position="261"/>
    </location>
</feature>
<dbReference type="Pfam" id="PF22298">
    <property type="entry name" value="Tsr1_G-like"/>
    <property type="match status" value="1"/>
</dbReference>
<evidence type="ECO:0000259" key="4">
    <source>
        <dbReference type="SMART" id="SM01362"/>
    </source>
</evidence>
<dbReference type="InterPro" id="IPR007034">
    <property type="entry name" value="BMS1_TSR1_C"/>
</dbReference>
<evidence type="ECO:0000313" key="6">
    <source>
        <dbReference type="Proteomes" id="UP000789706"/>
    </source>
</evidence>
<dbReference type="GO" id="GO:0000479">
    <property type="term" value="P:endonucleolytic cleavage of tricistronic rRNA transcript (SSU-rRNA, 5.8S rRNA, LSU-rRNA)"/>
    <property type="evidence" value="ECO:0007669"/>
    <property type="project" value="TreeGrafter"/>
</dbReference>
<protein>
    <submittedName>
        <fullName evidence="5">5683_t:CDS:1</fullName>
    </submittedName>
</protein>
<name>A0A9N8UZ88_9GLOM</name>
<organism evidence="5 6">
    <name type="scientific">Diversispora eburnea</name>
    <dbReference type="NCBI Taxonomy" id="1213867"/>
    <lineage>
        <taxon>Eukaryota</taxon>
        <taxon>Fungi</taxon>
        <taxon>Fungi incertae sedis</taxon>
        <taxon>Mucoromycota</taxon>
        <taxon>Glomeromycotina</taxon>
        <taxon>Glomeromycetes</taxon>
        <taxon>Diversisporales</taxon>
        <taxon>Diversisporaceae</taxon>
        <taxon>Diversispora</taxon>
    </lineage>
</organism>
<keyword evidence="6" id="KW-1185">Reference proteome</keyword>
<dbReference type="Pfam" id="PF08142">
    <property type="entry name" value="AARP2CN"/>
    <property type="match status" value="1"/>
</dbReference>
<dbReference type="Pfam" id="PF04950">
    <property type="entry name" value="RIBIOP_C"/>
    <property type="match status" value="1"/>
</dbReference>
<dbReference type="GO" id="GO:0003924">
    <property type="term" value="F:GTPase activity"/>
    <property type="evidence" value="ECO:0007669"/>
    <property type="project" value="TreeGrafter"/>
</dbReference>
<evidence type="ECO:0000256" key="2">
    <source>
        <dbReference type="SAM" id="MobiDB-lite"/>
    </source>
</evidence>
<feature type="region of interest" description="Disordered" evidence="2">
    <location>
        <begin position="1"/>
        <end position="68"/>
    </location>
</feature>
<dbReference type="GO" id="GO:0000462">
    <property type="term" value="P:maturation of SSU-rRNA from tricistronic rRNA transcript (SSU-rRNA, 5.8S rRNA, LSU-rRNA)"/>
    <property type="evidence" value="ECO:0007669"/>
    <property type="project" value="TreeGrafter"/>
</dbReference>
<dbReference type="InterPro" id="IPR012948">
    <property type="entry name" value="AARP2CN"/>
</dbReference>
<dbReference type="AlphaFoldDB" id="A0A9N8UZ88"/>
<dbReference type="OrthoDB" id="119302at2759"/>
<accession>A0A9N8UZ88</accession>
<feature type="compositionally biased region" description="Basic residues" evidence="2">
    <location>
        <begin position="38"/>
        <end position="47"/>
    </location>
</feature>
<dbReference type="PANTHER" id="PTHR12858:SF1">
    <property type="entry name" value="PRE-RRNA-PROCESSING PROTEIN TSR1 HOMOLOG"/>
    <property type="match status" value="1"/>
</dbReference>
<reference evidence="5" key="1">
    <citation type="submission" date="2021-06" db="EMBL/GenBank/DDBJ databases">
        <authorList>
            <person name="Kallberg Y."/>
            <person name="Tangrot J."/>
            <person name="Rosling A."/>
        </authorList>
    </citation>
    <scope>NUCLEOTIDE SEQUENCE</scope>
    <source>
        <strain evidence="5">AZ414A</strain>
    </source>
</reference>
<comment type="similarity">
    <text evidence="1">Belongs to the TRAFAC class translation factor GTPase superfamily. Bms1-like GTPase family. TSR1 subfamily.</text>
</comment>
<gene>
    <name evidence="5" type="ORF">DEBURN_LOCUS29</name>
</gene>
<dbReference type="InterPro" id="IPR039761">
    <property type="entry name" value="Bms1/Tsr1"/>
</dbReference>
<dbReference type="EMBL" id="CAJVPK010000001">
    <property type="protein sequence ID" value="CAG8432701.1"/>
    <property type="molecule type" value="Genomic_DNA"/>
</dbReference>
<feature type="compositionally biased region" description="Basic and acidic residues" evidence="2">
    <location>
        <begin position="55"/>
        <end position="68"/>
    </location>
</feature>
<feature type="domain" description="Ribosome biogenesis protein BMS1/TSR1 C-terminal" evidence="4">
    <location>
        <begin position="401"/>
        <end position="669"/>
    </location>
</feature>
<dbReference type="PANTHER" id="PTHR12858">
    <property type="entry name" value="RIBOSOME BIOGENESIS PROTEIN"/>
    <property type="match status" value="1"/>
</dbReference>
<proteinExistence type="inferred from homology"/>
<dbReference type="GO" id="GO:0005525">
    <property type="term" value="F:GTP binding"/>
    <property type="evidence" value="ECO:0007669"/>
    <property type="project" value="TreeGrafter"/>
</dbReference>
<dbReference type="GO" id="GO:0034511">
    <property type="term" value="F:U3 snoRNA binding"/>
    <property type="evidence" value="ECO:0007669"/>
    <property type="project" value="TreeGrafter"/>
</dbReference>
<evidence type="ECO:0000313" key="5">
    <source>
        <dbReference type="EMBL" id="CAG8432701.1"/>
    </source>
</evidence>
<dbReference type="Proteomes" id="UP000789706">
    <property type="component" value="Unassembled WGS sequence"/>
</dbReference>
<evidence type="ECO:0000259" key="3">
    <source>
        <dbReference type="SMART" id="SM00785"/>
    </source>
</evidence>
<dbReference type="SMART" id="SM00785">
    <property type="entry name" value="AARP2CN"/>
    <property type="match status" value="1"/>
</dbReference>
<comment type="caution">
    <text evidence="5">The sequence shown here is derived from an EMBL/GenBank/DDBJ whole genome shotgun (WGS) entry which is preliminary data.</text>
</comment>
<sequence>MHSEKPFHHRPTLKQVNKPFKSKHKTKGSLKDQEKGKINRKSIKKSTSKPNFISKADRHNAAKLEQQKKRAEVIKTNRFFEGRHGAPKIVAIVPLCSDVDSCSAMKSICSSIEQPIPSMTKGISLLKSIQSQGFPSLITMAMHMEQSSQKKRNDIKKSLLSFINYFFPEEKKINAADQTQDVLNILRTICTQGPKQISWRESRPYMLSEELGFDMNDDKNTGTLKVTGYVRGLAFSANRLVHLQNFGDFQLNKITSCPKKYDNSDNSKEMEEDIQVLEDSLEAENEPNLMENEQTWPTEEEMAGYEDIPDAPLGTTPNKIVKRVPKGTSTYQAAWIVDSESNSEYSYYSDDEDGDVNMNYENNEEQNESIHLDPEEESKQLKEYLANREKEQRDDIEFPDEVDTPSDIATRIRFQKYRGLQSFRTSPWDPYENLPIDYARIYQFENYKGTKNRVISQASTGGSKVKVGSRITLHIANVPKKAIDSYDSSRPFTVFGLFEHEHKMSVLNFVVTRRYEVRPQYSQNTLGGKGTNNVHKFERFLISGRTCVATIYGPIQFGKVPVTLYKETETINNSVASGYFWNANPKRIIAKRIILTGHPFKIHKKSAVIRYMFFNPEDVLWFKPVQLTTKYGRVGHIRESLGTHGYMKCIFDSPINQQDTVMMNLYKRVFPKWNTTILWREKNKILNVTSKDEDNNIQDIEMAE</sequence>
<dbReference type="GO" id="GO:0030688">
    <property type="term" value="C:preribosome, small subunit precursor"/>
    <property type="evidence" value="ECO:0007669"/>
    <property type="project" value="TreeGrafter"/>
</dbReference>
<evidence type="ECO:0000256" key="1">
    <source>
        <dbReference type="ARBA" id="ARBA00038288"/>
    </source>
</evidence>